<dbReference type="EMBL" id="SNRY01001272">
    <property type="protein sequence ID" value="KAA6332194.1"/>
    <property type="molecule type" value="Genomic_DNA"/>
</dbReference>
<dbReference type="InterPro" id="IPR033985">
    <property type="entry name" value="SusD-like_N"/>
</dbReference>
<protein>
    <submittedName>
        <fullName evidence="7">RagB/SusD family nutrient uptake outer membrane protein</fullName>
    </submittedName>
</protein>
<dbReference type="AlphaFoldDB" id="A0A5J4RFA2"/>
<keyword evidence="4" id="KW-0998">Cell outer membrane</keyword>
<evidence type="ECO:0000256" key="2">
    <source>
        <dbReference type="ARBA" id="ARBA00022729"/>
    </source>
</evidence>
<dbReference type="Pfam" id="PF14322">
    <property type="entry name" value="SusD-like_3"/>
    <property type="match status" value="1"/>
</dbReference>
<dbReference type="Pfam" id="PF07980">
    <property type="entry name" value="SusD_RagB"/>
    <property type="match status" value="1"/>
</dbReference>
<keyword evidence="2" id="KW-0732">Signal</keyword>
<evidence type="ECO:0000259" key="5">
    <source>
        <dbReference type="Pfam" id="PF07980"/>
    </source>
</evidence>
<comment type="subcellular location">
    <subcellularLocation>
        <location evidence="1">Cell outer membrane</location>
    </subcellularLocation>
</comment>
<evidence type="ECO:0000256" key="1">
    <source>
        <dbReference type="ARBA" id="ARBA00004442"/>
    </source>
</evidence>
<feature type="domain" description="RagB/SusD" evidence="5">
    <location>
        <begin position="319"/>
        <end position="553"/>
    </location>
</feature>
<organism evidence="7">
    <name type="scientific">termite gut metagenome</name>
    <dbReference type="NCBI Taxonomy" id="433724"/>
    <lineage>
        <taxon>unclassified sequences</taxon>
        <taxon>metagenomes</taxon>
        <taxon>organismal metagenomes</taxon>
    </lineage>
</organism>
<proteinExistence type="predicted"/>
<name>A0A5J4RFA2_9ZZZZ</name>
<dbReference type="Gene3D" id="1.25.40.390">
    <property type="match status" value="1"/>
</dbReference>
<evidence type="ECO:0000256" key="3">
    <source>
        <dbReference type="ARBA" id="ARBA00023136"/>
    </source>
</evidence>
<dbReference type="InterPro" id="IPR012944">
    <property type="entry name" value="SusD_RagB_dom"/>
</dbReference>
<accession>A0A5J4RFA2</accession>
<dbReference type="GO" id="GO:0009279">
    <property type="term" value="C:cell outer membrane"/>
    <property type="evidence" value="ECO:0007669"/>
    <property type="project" value="UniProtKB-SubCell"/>
</dbReference>
<reference evidence="7" key="1">
    <citation type="submission" date="2019-03" db="EMBL/GenBank/DDBJ databases">
        <title>Single cell metagenomics reveals metabolic interactions within the superorganism composed of flagellate Streblomastix strix and complex community of Bacteroidetes bacteria on its surface.</title>
        <authorList>
            <person name="Treitli S.C."/>
            <person name="Kolisko M."/>
            <person name="Husnik F."/>
            <person name="Keeling P."/>
            <person name="Hampl V."/>
        </authorList>
    </citation>
    <scope>NUCLEOTIDE SEQUENCE</scope>
    <source>
        <strain evidence="7">STM</strain>
    </source>
</reference>
<dbReference type="InterPro" id="IPR011990">
    <property type="entry name" value="TPR-like_helical_dom_sf"/>
</dbReference>
<evidence type="ECO:0000256" key="4">
    <source>
        <dbReference type="ARBA" id="ARBA00023237"/>
    </source>
</evidence>
<sequence length="553" mass="62141">MTLLLLGGVFFFSACSDDFLNRILQDAPGPDNFLKDEASAKQLVVTAYSPWVQETQMYGKRFITICDGLTDDSGIRFGPSYIQNWDILPIQGDDYPSDWWKFAYQSVNAANYAIEQIPKLKDMGFSDTQIDPYIAEARFLRGFDYLFLTTFYGDVPLITEPLTSFAEFSKPRVAVADVFEQIISDFTFAKDHLTTDGGGYKGTPTQATAAAYLAKAYLYKKDYPACETAARAAITLAEATGYQLIDDYASIFDQNNEANPELLFYFAFEANKSINGTNDGNCWSVERGIRSGERGLPLEFRPIVQGQEGWGYALPTRNLYDAFEDGDPRRTATIFAPGDDYGVYNGSSPFPYQQITYISGVLTTTDVTYRPGDMVKYEFQWSPTGMNVKKLVENTTGINFRMAGLDAPLLRMADLYLFLAEALAEQEKDEALVWVNKVRKRAFGDDAHAKTKADGSLRDIVRHERRVELAMEGHRIFDLFRWDAIKKIFGNGGEQKVKLHFFSDERGGAIDGENGMFKTAVGLKKYPTDHILFPIPQYEMDQNAAITSNNPGY</sequence>
<evidence type="ECO:0000313" key="7">
    <source>
        <dbReference type="EMBL" id="KAA6332194.1"/>
    </source>
</evidence>
<evidence type="ECO:0000259" key="6">
    <source>
        <dbReference type="Pfam" id="PF14322"/>
    </source>
</evidence>
<keyword evidence="3" id="KW-0472">Membrane</keyword>
<comment type="caution">
    <text evidence="7">The sequence shown here is derived from an EMBL/GenBank/DDBJ whole genome shotgun (WGS) entry which is preliminary data.</text>
</comment>
<gene>
    <name evidence="7" type="ORF">EZS27_019275</name>
</gene>
<feature type="domain" description="SusD-like N-terminal" evidence="6">
    <location>
        <begin position="82"/>
        <end position="218"/>
    </location>
</feature>
<dbReference type="SUPFAM" id="SSF48452">
    <property type="entry name" value="TPR-like"/>
    <property type="match status" value="1"/>
</dbReference>